<proteinExistence type="predicted"/>
<sequence>MDKRRDDAIQGLFVVFHLHITVSNLVWKDLAGPSSTRNL</sequence>
<reference evidence="1" key="2">
    <citation type="journal article" date="2015" name="Fish Shellfish Immunol.">
        <title>Early steps in the European eel (Anguilla anguilla)-Vibrio vulnificus interaction in the gills: Role of the RtxA13 toxin.</title>
        <authorList>
            <person name="Callol A."/>
            <person name="Pajuelo D."/>
            <person name="Ebbesson L."/>
            <person name="Teles M."/>
            <person name="MacKenzie S."/>
            <person name="Amaro C."/>
        </authorList>
    </citation>
    <scope>NUCLEOTIDE SEQUENCE</scope>
</reference>
<accession>A0A0E9UBW5</accession>
<protein>
    <submittedName>
        <fullName evidence="1">Uncharacterized protein</fullName>
    </submittedName>
</protein>
<dbReference type="AlphaFoldDB" id="A0A0E9UBW5"/>
<organism evidence="1">
    <name type="scientific">Anguilla anguilla</name>
    <name type="common">European freshwater eel</name>
    <name type="synonym">Muraena anguilla</name>
    <dbReference type="NCBI Taxonomy" id="7936"/>
    <lineage>
        <taxon>Eukaryota</taxon>
        <taxon>Metazoa</taxon>
        <taxon>Chordata</taxon>
        <taxon>Craniata</taxon>
        <taxon>Vertebrata</taxon>
        <taxon>Euteleostomi</taxon>
        <taxon>Actinopterygii</taxon>
        <taxon>Neopterygii</taxon>
        <taxon>Teleostei</taxon>
        <taxon>Anguilliformes</taxon>
        <taxon>Anguillidae</taxon>
        <taxon>Anguilla</taxon>
    </lineage>
</organism>
<dbReference type="EMBL" id="GBXM01045271">
    <property type="protein sequence ID" value="JAH63306.1"/>
    <property type="molecule type" value="Transcribed_RNA"/>
</dbReference>
<evidence type="ECO:0000313" key="1">
    <source>
        <dbReference type="EMBL" id="JAH63306.1"/>
    </source>
</evidence>
<reference evidence="1" key="1">
    <citation type="submission" date="2014-11" db="EMBL/GenBank/DDBJ databases">
        <authorList>
            <person name="Amaro Gonzalez C."/>
        </authorList>
    </citation>
    <scope>NUCLEOTIDE SEQUENCE</scope>
</reference>
<name>A0A0E9UBW5_ANGAN</name>